<dbReference type="EMBL" id="CM045768">
    <property type="protein sequence ID" value="KAI7982542.1"/>
    <property type="molecule type" value="Genomic_DNA"/>
</dbReference>
<protein>
    <submittedName>
        <fullName evidence="1">Uncharacterized protein</fullName>
    </submittedName>
</protein>
<organism evidence="1 2">
    <name type="scientific">Camellia lanceoleosa</name>
    <dbReference type="NCBI Taxonomy" id="1840588"/>
    <lineage>
        <taxon>Eukaryota</taxon>
        <taxon>Viridiplantae</taxon>
        <taxon>Streptophyta</taxon>
        <taxon>Embryophyta</taxon>
        <taxon>Tracheophyta</taxon>
        <taxon>Spermatophyta</taxon>
        <taxon>Magnoliopsida</taxon>
        <taxon>eudicotyledons</taxon>
        <taxon>Gunneridae</taxon>
        <taxon>Pentapetalae</taxon>
        <taxon>asterids</taxon>
        <taxon>Ericales</taxon>
        <taxon>Theaceae</taxon>
        <taxon>Camellia</taxon>
    </lineage>
</organism>
<keyword evidence="2" id="KW-1185">Reference proteome</keyword>
<proteinExistence type="predicted"/>
<dbReference type="Proteomes" id="UP001060215">
    <property type="component" value="Chromosome 11"/>
</dbReference>
<accession>A0ACC0F1Q5</accession>
<evidence type="ECO:0000313" key="1">
    <source>
        <dbReference type="EMBL" id="KAI7982542.1"/>
    </source>
</evidence>
<reference evidence="1 2" key="1">
    <citation type="journal article" date="2022" name="Plant J.">
        <title>Chromosome-level genome of Camellia lanceoleosa provides a valuable resource for understanding genome evolution and self-incompatibility.</title>
        <authorList>
            <person name="Gong W."/>
            <person name="Xiao S."/>
            <person name="Wang L."/>
            <person name="Liao Z."/>
            <person name="Chang Y."/>
            <person name="Mo W."/>
            <person name="Hu G."/>
            <person name="Li W."/>
            <person name="Zhao G."/>
            <person name="Zhu H."/>
            <person name="Hu X."/>
            <person name="Ji K."/>
            <person name="Xiang X."/>
            <person name="Song Q."/>
            <person name="Yuan D."/>
            <person name="Jin S."/>
            <person name="Zhang L."/>
        </authorList>
    </citation>
    <scope>NUCLEOTIDE SEQUENCE [LARGE SCALE GENOMIC DNA]</scope>
    <source>
        <strain evidence="1">SQ_2022a</strain>
    </source>
</reference>
<evidence type="ECO:0000313" key="2">
    <source>
        <dbReference type="Proteomes" id="UP001060215"/>
    </source>
</evidence>
<sequence length="95" mass="11014">MTEMGRKILGYYQVTGSLPFLYKYVHSKTLVLYCIYPPRSFRVHRSKALRSVATRNNGCSFDYQEDCEEACEAVQEDPKRLEDFCEAKLAQAQGY</sequence>
<comment type="caution">
    <text evidence="1">The sequence shown here is derived from an EMBL/GenBank/DDBJ whole genome shotgun (WGS) entry which is preliminary data.</text>
</comment>
<name>A0ACC0F1Q5_9ERIC</name>
<gene>
    <name evidence="1" type="ORF">LOK49_LG15G00924</name>
</gene>